<name>A0A9P9BL88_9PEZI</name>
<dbReference type="GeneID" id="70186818"/>
<reference evidence="1" key="1">
    <citation type="journal article" date="2021" name="Nat. Commun.">
        <title>Genetic determinants of endophytism in the Arabidopsis root mycobiome.</title>
        <authorList>
            <person name="Mesny F."/>
            <person name="Miyauchi S."/>
            <person name="Thiergart T."/>
            <person name="Pickel B."/>
            <person name="Atanasova L."/>
            <person name="Karlsson M."/>
            <person name="Huettel B."/>
            <person name="Barry K.W."/>
            <person name="Haridas S."/>
            <person name="Chen C."/>
            <person name="Bauer D."/>
            <person name="Andreopoulos W."/>
            <person name="Pangilinan J."/>
            <person name="LaButti K."/>
            <person name="Riley R."/>
            <person name="Lipzen A."/>
            <person name="Clum A."/>
            <person name="Drula E."/>
            <person name="Henrissat B."/>
            <person name="Kohler A."/>
            <person name="Grigoriev I.V."/>
            <person name="Martin F.M."/>
            <person name="Hacquard S."/>
        </authorList>
    </citation>
    <scope>NUCLEOTIDE SEQUENCE</scope>
    <source>
        <strain evidence="1">MPI-CAGE-CH-0230</strain>
    </source>
</reference>
<accession>A0A9P9BL88</accession>
<protein>
    <submittedName>
        <fullName evidence="1">Uncharacterized protein</fullName>
    </submittedName>
</protein>
<keyword evidence="2" id="KW-1185">Reference proteome</keyword>
<sequence length="293" mass="32345">MNIEECSSQEATMGNFRPSGMPSPSAFIYVSRGPFSVQLVHLTTAPLRMQPANIETPFSGAAGATMEDNRDVRPNTLDRDFVARDQAFRPDPAIERARATLNPPPPETFEKSVFARPLSNIRVLKEESLTAGAPLLWQPLFDDALEPVRPIANLPATNPPLSRMVVYIADIHHSDCWQDWDLMDQRPAPLVIDNSGENGGAGRSITVVQFVREVSAYAETEPLRRAIVGIFWPRPGRSSDGAWFDGCAGPERSRATAPDVLFWVGFTIGVDEAKMAEHWASARDCMLRREATA</sequence>
<dbReference type="AlphaFoldDB" id="A0A9P9BL88"/>
<comment type="caution">
    <text evidence="1">The sequence shown here is derived from an EMBL/GenBank/DDBJ whole genome shotgun (WGS) entry which is preliminary data.</text>
</comment>
<dbReference type="EMBL" id="JAGTJQ010000010">
    <property type="protein sequence ID" value="KAH7021447.1"/>
    <property type="molecule type" value="Genomic_DNA"/>
</dbReference>
<evidence type="ECO:0000313" key="2">
    <source>
        <dbReference type="Proteomes" id="UP000756346"/>
    </source>
</evidence>
<gene>
    <name evidence="1" type="ORF">B0I36DRAFT_354103</name>
</gene>
<dbReference type="RefSeq" id="XP_046007648.1">
    <property type="nucleotide sequence ID" value="XM_046157272.1"/>
</dbReference>
<dbReference type="Proteomes" id="UP000756346">
    <property type="component" value="Unassembled WGS sequence"/>
</dbReference>
<evidence type="ECO:0000313" key="1">
    <source>
        <dbReference type="EMBL" id="KAH7021447.1"/>
    </source>
</evidence>
<organism evidence="1 2">
    <name type="scientific">Microdochium trichocladiopsis</name>
    <dbReference type="NCBI Taxonomy" id="1682393"/>
    <lineage>
        <taxon>Eukaryota</taxon>
        <taxon>Fungi</taxon>
        <taxon>Dikarya</taxon>
        <taxon>Ascomycota</taxon>
        <taxon>Pezizomycotina</taxon>
        <taxon>Sordariomycetes</taxon>
        <taxon>Xylariomycetidae</taxon>
        <taxon>Xylariales</taxon>
        <taxon>Microdochiaceae</taxon>
        <taxon>Microdochium</taxon>
    </lineage>
</organism>
<proteinExistence type="predicted"/>
<dbReference type="OrthoDB" id="3783451at2759"/>